<dbReference type="SUPFAM" id="SSF103473">
    <property type="entry name" value="MFS general substrate transporter"/>
    <property type="match status" value="1"/>
</dbReference>
<organism evidence="9 10">
    <name type="scientific">Colletotrichum asianum</name>
    <dbReference type="NCBI Taxonomy" id="702518"/>
    <lineage>
        <taxon>Eukaryota</taxon>
        <taxon>Fungi</taxon>
        <taxon>Dikarya</taxon>
        <taxon>Ascomycota</taxon>
        <taxon>Pezizomycotina</taxon>
        <taxon>Sordariomycetes</taxon>
        <taxon>Hypocreomycetidae</taxon>
        <taxon>Glomerellales</taxon>
        <taxon>Glomerellaceae</taxon>
        <taxon>Colletotrichum</taxon>
        <taxon>Colletotrichum gloeosporioides species complex</taxon>
    </lineage>
</organism>
<evidence type="ECO:0000256" key="5">
    <source>
        <dbReference type="ARBA" id="ARBA00023136"/>
    </source>
</evidence>
<evidence type="ECO:0000256" key="2">
    <source>
        <dbReference type="ARBA" id="ARBA00022448"/>
    </source>
</evidence>
<dbReference type="InterPro" id="IPR005829">
    <property type="entry name" value="Sugar_transporter_CS"/>
</dbReference>
<dbReference type="PANTHER" id="PTHR23501">
    <property type="entry name" value="MAJOR FACILITATOR SUPERFAMILY"/>
    <property type="match status" value="1"/>
</dbReference>
<dbReference type="InterPro" id="IPR020846">
    <property type="entry name" value="MFS_dom"/>
</dbReference>
<evidence type="ECO:0000313" key="9">
    <source>
        <dbReference type="EMBL" id="KAF0331114.1"/>
    </source>
</evidence>
<dbReference type="PROSITE" id="PS00216">
    <property type="entry name" value="SUGAR_TRANSPORT_1"/>
    <property type="match status" value="1"/>
</dbReference>
<dbReference type="PRINTS" id="PR01036">
    <property type="entry name" value="TCRTETB"/>
</dbReference>
<evidence type="ECO:0000256" key="3">
    <source>
        <dbReference type="ARBA" id="ARBA00022692"/>
    </source>
</evidence>
<feature type="transmembrane region" description="Helical" evidence="7">
    <location>
        <begin position="207"/>
        <end position="227"/>
    </location>
</feature>
<dbReference type="AlphaFoldDB" id="A0A8H3WQF3"/>
<feature type="transmembrane region" description="Helical" evidence="7">
    <location>
        <begin position="523"/>
        <end position="541"/>
    </location>
</feature>
<evidence type="ECO:0000256" key="1">
    <source>
        <dbReference type="ARBA" id="ARBA00004141"/>
    </source>
</evidence>
<evidence type="ECO:0000256" key="7">
    <source>
        <dbReference type="SAM" id="Phobius"/>
    </source>
</evidence>
<dbReference type="InterPro" id="IPR036259">
    <property type="entry name" value="MFS_trans_sf"/>
</dbReference>
<dbReference type="InterPro" id="IPR011701">
    <property type="entry name" value="MFS"/>
</dbReference>
<keyword evidence="5 7" id="KW-0472">Membrane</keyword>
<sequence length="569" mass="61621">MAQFTDPGTSPVTPYEPLQTLAAPQTSNDPQTIENDHAEAATPWKTQGWRFWAVFPGLCLAMLLTGLDASILATSLPTIVSDLHGGALYIWTMNGYFLTTAVVQPLMGQAADIFGRRIPMLVALSLFTLGSGLCGGSTSLPMLIAARLIQGFGGGGLFVMTDTIIADLTPLRDRMKYVSMVMIFFTLGSFLGPIIGGAIVDNTTWRWVFYINLPICAAALPLVFLFLRVNHKREGTIAQRLGRVDYSGNFILVCAVVSILIPLTWGGTTYSWKSWHILLPLLVGFSGLILFDVHQGKFAREPTMPLRVYSNMSCALGYGITFLHGIVLSWLSFFLPVYFQILLESTPLQSGVKLLAVVIPLAPAGMAGGIAIAVTGHYKMVIVAGFVLLSIAVGCMTTLDANSSTAVWIVFQVLAGLGGGLSLTATLPAVQAPVPESDVAIATAAWAFARSFGAIWGAAIPSAVFNSRFDELLHLIPEASVRDLLAHGGAYEHAIRVFIKQFDSQPVLKEEIIHVYTEALKRVWTVLIPFAVVPIGLALFMKEVELRQELKTDLGLKKHRKPKVELCLS</sequence>
<feature type="transmembrane region" description="Helical" evidence="7">
    <location>
        <begin position="177"/>
        <end position="195"/>
    </location>
</feature>
<keyword evidence="2" id="KW-0813">Transport</keyword>
<dbReference type="GO" id="GO:0005886">
    <property type="term" value="C:plasma membrane"/>
    <property type="evidence" value="ECO:0007669"/>
    <property type="project" value="TreeGrafter"/>
</dbReference>
<feature type="transmembrane region" description="Helical" evidence="7">
    <location>
        <begin position="351"/>
        <end position="374"/>
    </location>
</feature>
<feature type="transmembrane region" description="Helical" evidence="7">
    <location>
        <begin position="144"/>
        <end position="165"/>
    </location>
</feature>
<dbReference type="OrthoDB" id="10021397at2759"/>
<reference evidence="9 10" key="1">
    <citation type="submission" date="2019-12" db="EMBL/GenBank/DDBJ databases">
        <title>A genome sequence resource for the geographically widespread anthracnose pathogen Colletotrichum asianum.</title>
        <authorList>
            <person name="Meng Y."/>
        </authorList>
    </citation>
    <scope>NUCLEOTIDE SEQUENCE [LARGE SCALE GENOMIC DNA]</scope>
    <source>
        <strain evidence="9 10">ICMP 18580</strain>
    </source>
</reference>
<feature type="domain" description="Major facilitator superfamily (MFS) profile" evidence="8">
    <location>
        <begin position="54"/>
        <end position="546"/>
    </location>
</feature>
<dbReference type="Proteomes" id="UP000434172">
    <property type="component" value="Unassembled WGS sequence"/>
</dbReference>
<dbReference type="EMBL" id="WOWK01000004">
    <property type="protein sequence ID" value="KAF0331114.1"/>
    <property type="molecule type" value="Genomic_DNA"/>
</dbReference>
<dbReference type="GO" id="GO:0022857">
    <property type="term" value="F:transmembrane transporter activity"/>
    <property type="evidence" value="ECO:0007669"/>
    <property type="project" value="InterPro"/>
</dbReference>
<keyword evidence="4 7" id="KW-1133">Transmembrane helix</keyword>
<evidence type="ECO:0000256" key="6">
    <source>
        <dbReference type="ARBA" id="ARBA00023180"/>
    </source>
</evidence>
<keyword evidence="10" id="KW-1185">Reference proteome</keyword>
<proteinExistence type="predicted"/>
<feature type="transmembrane region" description="Helical" evidence="7">
    <location>
        <begin position="381"/>
        <end position="399"/>
    </location>
</feature>
<dbReference type="PROSITE" id="PS50850">
    <property type="entry name" value="MFS"/>
    <property type="match status" value="1"/>
</dbReference>
<dbReference type="Pfam" id="PF07690">
    <property type="entry name" value="MFS_1"/>
    <property type="match status" value="1"/>
</dbReference>
<evidence type="ECO:0000256" key="4">
    <source>
        <dbReference type="ARBA" id="ARBA00022989"/>
    </source>
</evidence>
<name>A0A8H3WQF3_9PEZI</name>
<feature type="transmembrane region" description="Helical" evidence="7">
    <location>
        <begin position="51"/>
        <end position="76"/>
    </location>
</feature>
<comment type="caution">
    <text evidence="9">The sequence shown here is derived from an EMBL/GenBank/DDBJ whole genome shotgun (WGS) entry which is preliminary data.</text>
</comment>
<feature type="transmembrane region" description="Helical" evidence="7">
    <location>
        <begin position="405"/>
        <end position="427"/>
    </location>
</feature>
<feature type="transmembrane region" description="Helical" evidence="7">
    <location>
        <begin position="277"/>
        <end position="294"/>
    </location>
</feature>
<dbReference type="Gene3D" id="1.20.1720.10">
    <property type="entry name" value="Multidrug resistance protein D"/>
    <property type="match status" value="1"/>
</dbReference>
<feature type="transmembrane region" description="Helical" evidence="7">
    <location>
        <begin position="88"/>
        <end position="106"/>
    </location>
</feature>
<gene>
    <name evidence="9" type="ORF">GQ607_001422</name>
</gene>
<keyword evidence="3 7" id="KW-0812">Transmembrane</keyword>
<feature type="transmembrane region" description="Helical" evidence="7">
    <location>
        <begin position="315"/>
        <end position="339"/>
    </location>
</feature>
<feature type="transmembrane region" description="Helical" evidence="7">
    <location>
        <begin position="439"/>
        <end position="459"/>
    </location>
</feature>
<accession>A0A8H3WQF3</accession>
<evidence type="ECO:0000313" key="10">
    <source>
        <dbReference type="Proteomes" id="UP000434172"/>
    </source>
</evidence>
<keyword evidence="6" id="KW-0325">Glycoprotein</keyword>
<dbReference type="Gene3D" id="1.20.1250.20">
    <property type="entry name" value="MFS general substrate transporter like domains"/>
    <property type="match status" value="1"/>
</dbReference>
<protein>
    <submittedName>
        <fullName evidence="9">Major facilitator superfamily protein</fullName>
    </submittedName>
</protein>
<evidence type="ECO:0000259" key="8">
    <source>
        <dbReference type="PROSITE" id="PS50850"/>
    </source>
</evidence>
<dbReference type="CDD" id="cd17502">
    <property type="entry name" value="MFS_Azr1_MDR_like"/>
    <property type="match status" value="1"/>
</dbReference>
<feature type="transmembrane region" description="Helical" evidence="7">
    <location>
        <begin position="248"/>
        <end position="265"/>
    </location>
</feature>
<dbReference type="PANTHER" id="PTHR23501:SF187">
    <property type="entry name" value="MAJOR FACILITATOR SUPERFAMILY (MFS) PROFILE DOMAIN-CONTAINING PROTEIN"/>
    <property type="match status" value="1"/>
</dbReference>
<feature type="transmembrane region" description="Helical" evidence="7">
    <location>
        <begin position="118"/>
        <end position="138"/>
    </location>
</feature>
<comment type="subcellular location">
    <subcellularLocation>
        <location evidence="1">Membrane</location>
        <topology evidence="1">Multi-pass membrane protein</topology>
    </subcellularLocation>
</comment>